<feature type="transmembrane region" description="Helical" evidence="1">
    <location>
        <begin position="6"/>
        <end position="25"/>
    </location>
</feature>
<organism evidence="2 3">
    <name type="scientific">Olleya sediminilitoris</name>
    <dbReference type="NCBI Taxonomy" id="2795739"/>
    <lineage>
        <taxon>Bacteria</taxon>
        <taxon>Pseudomonadati</taxon>
        <taxon>Bacteroidota</taxon>
        <taxon>Flavobacteriia</taxon>
        <taxon>Flavobacteriales</taxon>
        <taxon>Flavobacteriaceae</taxon>
    </lineage>
</organism>
<keyword evidence="1" id="KW-1133">Transmembrane helix</keyword>
<reference evidence="2 3" key="1">
    <citation type="submission" date="2020-12" db="EMBL/GenBank/DDBJ databases">
        <title>Olleya sediminilitoris sp. nov., isolated from a tidal flat.</title>
        <authorList>
            <person name="Park S."/>
            <person name="Yoon J.-H."/>
        </authorList>
    </citation>
    <scope>NUCLEOTIDE SEQUENCE [LARGE SCALE GENOMIC DNA]</scope>
    <source>
        <strain evidence="2 3">YSTF-M6</strain>
    </source>
</reference>
<keyword evidence="1" id="KW-0472">Membrane</keyword>
<gene>
    <name evidence="2" type="ORF">JAO71_04010</name>
</gene>
<evidence type="ECO:0000256" key="1">
    <source>
        <dbReference type="SAM" id="Phobius"/>
    </source>
</evidence>
<dbReference type="Proteomes" id="UP000605013">
    <property type="component" value="Unassembled WGS sequence"/>
</dbReference>
<sequence length="173" mass="20438">MEYLWQITSILIALIIFIIEIVNKFQSKKANKKRLQLFKRFKQVTLVLDHIKIDGLHWQENRPVDIYDNQLDPNGSKFNKQAHLGGYHKQKNLTKFKSTLQIPIHYLGQEYTYNTQLPVEHTILRMKFYQHKTLPIYIYPTSPITVEFALDFTCLNLPNVGLMTTPIYNIKNT</sequence>
<accession>A0ABS1WIK2</accession>
<proteinExistence type="predicted"/>
<evidence type="ECO:0000313" key="3">
    <source>
        <dbReference type="Proteomes" id="UP000605013"/>
    </source>
</evidence>
<keyword evidence="1" id="KW-0812">Transmembrane</keyword>
<dbReference type="EMBL" id="JAEMEF010000002">
    <property type="protein sequence ID" value="MBL7558961.1"/>
    <property type="molecule type" value="Genomic_DNA"/>
</dbReference>
<comment type="caution">
    <text evidence="2">The sequence shown here is derived from an EMBL/GenBank/DDBJ whole genome shotgun (WGS) entry which is preliminary data.</text>
</comment>
<evidence type="ECO:0000313" key="2">
    <source>
        <dbReference type="EMBL" id="MBL7558961.1"/>
    </source>
</evidence>
<dbReference type="RefSeq" id="WP_202999043.1">
    <property type="nucleotide sequence ID" value="NZ_JAEMEF010000002.1"/>
</dbReference>
<protein>
    <submittedName>
        <fullName evidence="2">Uncharacterized protein</fullName>
    </submittedName>
</protein>
<name>A0ABS1WIK2_9FLAO</name>
<keyword evidence="3" id="KW-1185">Reference proteome</keyword>